<dbReference type="SMART" id="SM00710">
    <property type="entry name" value="PbH1"/>
    <property type="match status" value="6"/>
</dbReference>
<dbReference type="InterPro" id="IPR012334">
    <property type="entry name" value="Pectin_lyas_fold"/>
</dbReference>
<dbReference type="Proteomes" id="UP000323537">
    <property type="component" value="Unassembled WGS sequence"/>
</dbReference>
<dbReference type="InterPro" id="IPR006626">
    <property type="entry name" value="PbH1"/>
</dbReference>
<organism evidence="3 4">
    <name type="scientific">Halorubrum aquaticum</name>
    <dbReference type="NCBI Taxonomy" id="387340"/>
    <lineage>
        <taxon>Archaea</taxon>
        <taxon>Methanobacteriati</taxon>
        <taxon>Methanobacteriota</taxon>
        <taxon>Stenosarchaea group</taxon>
        <taxon>Halobacteria</taxon>
        <taxon>Halobacteriales</taxon>
        <taxon>Haloferacaceae</taxon>
        <taxon>Halorubrum</taxon>
    </lineage>
</organism>
<evidence type="ECO:0000256" key="1">
    <source>
        <dbReference type="SAM" id="MobiDB-lite"/>
    </source>
</evidence>
<protein>
    <submittedName>
        <fullName evidence="3">Right handed beta helix region</fullName>
    </submittedName>
</protein>
<dbReference type="RefSeq" id="WP_149784112.1">
    <property type="nucleotide sequence ID" value="NZ_BAAADP010000004.1"/>
</dbReference>
<evidence type="ECO:0000313" key="3">
    <source>
        <dbReference type="EMBL" id="SFH50575.1"/>
    </source>
</evidence>
<dbReference type="OrthoDB" id="331658at2157"/>
<sequence>MALTIADFIEQEEGLTVDDVPPEVQERVNDALAELTGGPGGGTAPQNPDAIIVSKNLDGRAGFTSIQDAIDGTGGQNGASGATSGDTIFVEPGTYEETVVVNKEGLTLQSAQGRDQTSIGDPSGPSLSGPILRINAPDVVVDGFEIAGASGGGETGQGVDVNGNAHDTDGTELKNLAVRNNDDRGLVVDFSSDVLIEDTLVEDNYDRGEMGGDPPEDGFGSAGDADGITLWFTDDSTLRRVTSRNNGDNGIYVKGDDNTLEDITVGGNGDEGLDLSSDDAAGESVDGGATVTNLTTNGNNAQEVEIEGHSNDVTIQDSDITIDTNGTPEGLGPAGIAVPEMDGGSVSISRTSFDYGDGPTLPYVRDDAGAVDLVATIESNVFEFVAVQGDLDDDGTDEVLVPSKFVTEGMNQFDFSDDDEFDTDVVAASPTGGETTSAHITSAGTQTTDYATTAISLAQRPESLTLGELAGGTNLTYEYYAGPDNEDAAPDEVYLLVEETDGTRHVLYRTSEDGSPAAEEWKTRNVHKEISGNPDNNQGYNWFEITATGATVNLGDGGSTSDLSSVYSDDAELLAIAAGRGTIGGSGSTADVYYRDLRIGLLVVGSFPPVSETSPPS</sequence>
<feature type="region of interest" description="Disordered" evidence="1">
    <location>
        <begin position="109"/>
        <end position="128"/>
    </location>
</feature>
<dbReference type="Pfam" id="PF13229">
    <property type="entry name" value="Beta_helix"/>
    <property type="match status" value="1"/>
</dbReference>
<dbReference type="Gene3D" id="2.160.20.10">
    <property type="entry name" value="Single-stranded right-handed beta-helix, Pectin lyase-like"/>
    <property type="match status" value="1"/>
</dbReference>
<dbReference type="InterPro" id="IPR011050">
    <property type="entry name" value="Pectin_lyase_fold/virulence"/>
</dbReference>
<dbReference type="AlphaFoldDB" id="A0A1I3AKK3"/>
<gene>
    <name evidence="3" type="ORF">SAMN04488066_10679</name>
</gene>
<evidence type="ECO:0000259" key="2">
    <source>
        <dbReference type="Pfam" id="PF13229"/>
    </source>
</evidence>
<name>A0A1I3AKK3_9EURY</name>
<dbReference type="SUPFAM" id="SSF51126">
    <property type="entry name" value="Pectin lyase-like"/>
    <property type="match status" value="1"/>
</dbReference>
<dbReference type="InterPro" id="IPR039448">
    <property type="entry name" value="Beta_helix"/>
</dbReference>
<proteinExistence type="predicted"/>
<keyword evidence="4" id="KW-1185">Reference proteome</keyword>
<evidence type="ECO:0000313" key="4">
    <source>
        <dbReference type="Proteomes" id="UP000323537"/>
    </source>
</evidence>
<feature type="domain" description="Right handed beta helix" evidence="2">
    <location>
        <begin position="227"/>
        <end position="321"/>
    </location>
</feature>
<dbReference type="EMBL" id="FOPZ01000006">
    <property type="protein sequence ID" value="SFH50575.1"/>
    <property type="molecule type" value="Genomic_DNA"/>
</dbReference>
<reference evidence="3 4" key="1">
    <citation type="submission" date="2016-10" db="EMBL/GenBank/DDBJ databases">
        <authorList>
            <person name="Varghese N."/>
            <person name="Submissions S."/>
        </authorList>
    </citation>
    <scope>NUCLEOTIDE SEQUENCE [LARGE SCALE GENOMIC DNA]</scope>
    <source>
        <strain evidence="3 4">CGMCC 1.6377</strain>
    </source>
</reference>
<feature type="compositionally biased region" description="Polar residues" evidence="1">
    <location>
        <begin position="109"/>
        <end position="120"/>
    </location>
</feature>
<accession>A0A1I3AKK3</accession>